<dbReference type="SUPFAM" id="SSF50494">
    <property type="entry name" value="Trypsin-like serine proteases"/>
    <property type="match status" value="1"/>
</dbReference>
<proteinExistence type="predicted"/>
<dbReference type="PROSITE" id="PS50240">
    <property type="entry name" value="TRYPSIN_DOM"/>
    <property type="match status" value="1"/>
</dbReference>
<evidence type="ECO:0000256" key="2">
    <source>
        <dbReference type="RuleBase" id="RU363034"/>
    </source>
</evidence>
<dbReference type="CDD" id="cd00190">
    <property type="entry name" value="Tryp_SPc"/>
    <property type="match status" value="1"/>
</dbReference>
<dbReference type="InterPro" id="IPR033116">
    <property type="entry name" value="TRYPSIN_SER"/>
</dbReference>
<organism evidence="5 6">
    <name type="scientific">Saccoglossus kowalevskii</name>
    <name type="common">Acorn worm</name>
    <dbReference type="NCBI Taxonomy" id="10224"/>
    <lineage>
        <taxon>Eukaryota</taxon>
        <taxon>Metazoa</taxon>
        <taxon>Hemichordata</taxon>
        <taxon>Enteropneusta</taxon>
        <taxon>Harrimaniidae</taxon>
        <taxon>Saccoglossus</taxon>
    </lineage>
</organism>
<reference evidence="6" key="1">
    <citation type="submission" date="2025-08" db="UniProtKB">
        <authorList>
            <consortium name="RefSeq"/>
        </authorList>
    </citation>
    <scope>IDENTIFICATION</scope>
    <source>
        <tissue evidence="6">Testes</tissue>
    </source>
</reference>
<dbReference type="InterPro" id="IPR043504">
    <property type="entry name" value="Peptidase_S1_PA_chymotrypsin"/>
</dbReference>
<dbReference type="InterPro" id="IPR018114">
    <property type="entry name" value="TRYPSIN_HIS"/>
</dbReference>
<evidence type="ECO:0000313" key="5">
    <source>
        <dbReference type="Proteomes" id="UP000694865"/>
    </source>
</evidence>
<dbReference type="SMART" id="SM00020">
    <property type="entry name" value="Tryp_SPc"/>
    <property type="match status" value="1"/>
</dbReference>
<keyword evidence="2" id="KW-0378">Hydrolase</keyword>
<evidence type="ECO:0000256" key="3">
    <source>
        <dbReference type="SAM" id="SignalP"/>
    </source>
</evidence>
<keyword evidence="2" id="KW-0720">Serine protease</keyword>
<gene>
    <name evidence="6" type="primary">LOC100377421</name>
</gene>
<dbReference type="Gene3D" id="2.40.10.10">
    <property type="entry name" value="Trypsin-like serine proteases"/>
    <property type="match status" value="1"/>
</dbReference>
<evidence type="ECO:0000313" key="6">
    <source>
        <dbReference type="RefSeq" id="XP_002734653.1"/>
    </source>
</evidence>
<dbReference type="InterPro" id="IPR001314">
    <property type="entry name" value="Peptidase_S1A"/>
</dbReference>
<dbReference type="Pfam" id="PF00089">
    <property type="entry name" value="Trypsin"/>
    <property type="match status" value="1"/>
</dbReference>
<dbReference type="PANTHER" id="PTHR24252:SF7">
    <property type="entry name" value="HYALIN"/>
    <property type="match status" value="1"/>
</dbReference>
<feature type="signal peptide" evidence="3">
    <location>
        <begin position="1"/>
        <end position="22"/>
    </location>
</feature>
<protein>
    <submittedName>
        <fullName evidence="6">Chymotrypsin A-like</fullName>
    </submittedName>
</protein>
<sequence>MKMDKRYVCLLYLTALFIGISAKSRHRITGETLLSVKPSLKLEPRIVNGEDAIAHSYPWQAALVSEEEEEGDQEKIMFCGGSLIDKHYVLTAAHCVAGVTKDEATVILGDHLLNEEEGVEQVRHVSKIIRSPVYKNCTMDKDYALLKLDKPAILNEYVNVIPLGKEFVSSGDCIVTGWGTEDENGSVNNILEEATVDVLPQDICQYVWSNVIDILPSMLCAGTGISGSCSGDSGGPLICRDNGEWFLAGITSWGAECGLMGVPDVYTRVSAIYDEIKAVIDGKNNNNV</sequence>
<feature type="domain" description="Peptidase S1" evidence="4">
    <location>
        <begin position="46"/>
        <end position="281"/>
    </location>
</feature>
<dbReference type="PROSITE" id="PS00134">
    <property type="entry name" value="TRYPSIN_HIS"/>
    <property type="match status" value="1"/>
</dbReference>
<dbReference type="PROSITE" id="PS00135">
    <property type="entry name" value="TRYPSIN_SER"/>
    <property type="match status" value="1"/>
</dbReference>
<evidence type="ECO:0000259" key="4">
    <source>
        <dbReference type="PROSITE" id="PS50240"/>
    </source>
</evidence>
<dbReference type="InterPro" id="IPR009003">
    <property type="entry name" value="Peptidase_S1_PA"/>
</dbReference>
<evidence type="ECO:0000256" key="1">
    <source>
        <dbReference type="ARBA" id="ARBA00023157"/>
    </source>
</evidence>
<keyword evidence="1" id="KW-1015">Disulfide bond</keyword>
<keyword evidence="2" id="KW-0645">Protease</keyword>
<dbReference type="Proteomes" id="UP000694865">
    <property type="component" value="Unplaced"/>
</dbReference>
<name>A0ABM0GPT7_SACKO</name>
<keyword evidence="3" id="KW-0732">Signal</keyword>
<dbReference type="RefSeq" id="XP_002734653.1">
    <property type="nucleotide sequence ID" value="XM_002734607.2"/>
</dbReference>
<dbReference type="GeneID" id="100377421"/>
<feature type="chain" id="PRO_5046259506" evidence="3">
    <location>
        <begin position="23"/>
        <end position="288"/>
    </location>
</feature>
<accession>A0ABM0GPT7</accession>
<dbReference type="PANTHER" id="PTHR24252">
    <property type="entry name" value="ACROSIN-RELATED"/>
    <property type="match status" value="1"/>
</dbReference>
<dbReference type="PRINTS" id="PR00722">
    <property type="entry name" value="CHYMOTRYPSIN"/>
</dbReference>
<keyword evidence="5" id="KW-1185">Reference proteome</keyword>
<dbReference type="InterPro" id="IPR001254">
    <property type="entry name" value="Trypsin_dom"/>
</dbReference>